<evidence type="ECO:0000313" key="1">
    <source>
        <dbReference type="EMBL" id="MBK9718113.1"/>
    </source>
</evidence>
<reference evidence="1 2" key="1">
    <citation type="submission" date="2020-10" db="EMBL/GenBank/DDBJ databases">
        <title>Connecting structure to function with the recovery of over 1000 high-quality activated sludge metagenome-assembled genomes encoding full-length rRNA genes using long-read sequencing.</title>
        <authorList>
            <person name="Singleton C.M."/>
            <person name="Petriglieri F."/>
            <person name="Kristensen J.M."/>
            <person name="Kirkegaard R.H."/>
            <person name="Michaelsen T.Y."/>
            <person name="Andersen M.H."/>
            <person name="Karst S.M."/>
            <person name="Dueholm M.S."/>
            <person name="Nielsen P.H."/>
            <person name="Albertsen M."/>
        </authorList>
    </citation>
    <scope>NUCLEOTIDE SEQUENCE [LARGE SCALE GENOMIC DNA]</scope>
    <source>
        <strain evidence="1">Ribe_18-Q3-R11-54_BAT3C.373</strain>
    </source>
</reference>
<sequence length="75" mass="8577">MIIDSLQPINLVKNSIYELDTLPDIKMRLLNTFVGLTSDFLSQRVLLASSINPIQRIHGISLKFFKDNILFKTIT</sequence>
<proteinExistence type="predicted"/>
<comment type="caution">
    <text evidence="1">The sequence shown here is derived from an EMBL/GenBank/DDBJ whole genome shotgun (WGS) entry which is preliminary data.</text>
</comment>
<organism evidence="1 2">
    <name type="scientific">Candidatus Defluviibacterium haderslevense</name>
    <dbReference type="NCBI Taxonomy" id="2981993"/>
    <lineage>
        <taxon>Bacteria</taxon>
        <taxon>Pseudomonadati</taxon>
        <taxon>Bacteroidota</taxon>
        <taxon>Saprospiria</taxon>
        <taxon>Saprospirales</taxon>
        <taxon>Saprospiraceae</taxon>
        <taxon>Candidatus Defluviibacterium</taxon>
    </lineage>
</organism>
<evidence type="ECO:0000313" key="2">
    <source>
        <dbReference type="Proteomes" id="UP000808349"/>
    </source>
</evidence>
<name>A0A9D7S993_9BACT</name>
<gene>
    <name evidence="1" type="ORF">IPO85_11490</name>
</gene>
<dbReference type="AlphaFoldDB" id="A0A9D7S993"/>
<protein>
    <submittedName>
        <fullName evidence="1">Uncharacterized protein</fullName>
    </submittedName>
</protein>
<dbReference type="EMBL" id="JADKFW010000007">
    <property type="protein sequence ID" value="MBK9718113.1"/>
    <property type="molecule type" value="Genomic_DNA"/>
</dbReference>
<accession>A0A9D7S993</accession>
<dbReference type="Proteomes" id="UP000808349">
    <property type="component" value="Unassembled WGS sequence"/>
</dbReference>